<dbReference type="Proteomes" id="UP000502756">
    <property type="component" value="Chromosome"/>
</dbReference>
<dbReference type="GO" id="GO:0016491">
    <property type="term" value="F:oxidoreductase activity"/>
    <property type="evidence" value="ECO:0007669"/>
    <property type="project" value="InterPro"/>
</dbReference>
<evidence type="ECO:0000313" key="8">
    <source>
        <dbReference type="Proteomes" id="UP000502756"/>
    </source>
</evidence>
<dbReference type="EMBL" id="CP053435">
    <property type="protein sequence ID" value="QJW89915.1"/>
    <property type="molecule type" value="Genomic_DNA"/>
</dbReference>
<protein>
    <submittedName>
        <fullName evidence="7">Sterol desaturase family protein</fullName>
    </submittedName>
</protein>
<evidence type="ECO:0000256" key="1">
    <source>
        <dbReference type="ARBA" id="ARBA00004370"/>
    </source>
</evidence>
<sequence>MTAEQLDGFQPYVLYGSLGLYLLLETVVPLIGGRERRIWHGANNMALMLIGLVCNGLLAVFLVETIAWAERHQFGLLRQVDLPLGVEVLLTVALFDCTEYWTHRMIRHRNPLIWRFHRVHHADADLDATTTGRVHPGELIVTIPIQMVLQLIVGYPLLGASAYFLTFTAFTMLQHANLSLPHTLDKWLSYVFITPNVHKVHHSDYQPETDSNFADIFSVWDRLFGTFRYPADVRAIRFGLVEYPREVSTSLWHLLVMPFRNTGTSRERNS</sequence>
<keyword evidence="3 5" id="KW-1133">Transmembrane helix</keyword>
<feature type="transmembrane region" description="Helical" evidence="5">
    <location>
        <begin position="12"/>
        <end position="33"/>
    </location>
</feature>
<keyword evidence="2 5" id="KW-0812">Transmembrane</keyword>
<evidence type="ECO:0000256" key="4">
    <source>
        <dbReference type="ARBA" id="ARBA00023136"/>
    </source>
</evidence>
<organism evidence="7 8">
    <name type="scientific">Spirosoma taeanense</name>
    <dbReference type="NCBI Taxonomy" id="2735870"/>
    <lineage>
        <taxon>Bacteria</taxon>
        <taxon>Pseudomonadati</taxon>
        <taxon>Bacteroidota</taxon>
        <taxon>Cytophagia</taxon>
        <taxon>Cytophagales</taxon>
        <taxon>Cytophagaceae</taxon>
        <taxon>Spirosoma</taxon>
    </lineage>
</organism>
<dbReference type="InterPro" id="IPR006694">
    <property type="entry name" value="Fatty_acid_hydroxylase"/>
</dbReference>
<dbReference type="PANTHER" id="PTHR11863">
    <property type="entry name" value="STEROL DESATURASE"/>
    <property type="match status" value="1"/>
</dbReference>
<feature type="transmembrane region" description="Helical" evidence="5">
    <location>
        <begin position="152"/>
        <end position="173"/>
    </location>
</feature>
<keyword evidence="8" id="KW-1185">Reference proteome</keyword>
<dbReference type="Pfam" id="PF04116">
    <property type="entry name" value="FA_hydroxylase"/>
    <property type="match status" value="1"/>
</dbReference>
<evidence type="ECO:0000259" key="6">
    <source>
        <dbReference type="Pfam" id="PF04116"/>
    </source>
</evidence>
<dbReference type="AlphaFoldDB" id="A0A6M5Y7P3"/>
<comment type="subcellular location">
    <subcellularLocation>
        <location evidence="1">Membrane</location>
    </subcellularLocation>
</comment>
<evidence type="ECO:0000256" key="2">
    <source>
        <dbReference type="ARBA" id="ARBA00022692"/>
    </source>
</evidence>
<dbReference type="GO" id="GO:0008610">
    <property type="term" value="P:lipid biosynthetic process"/>
    <property type="evidence" value="ECO:0007669"/>
    <property type="project" value="InterPro"/>
</dbReference>
<feature type="transmembrane region" description="Helical" evidence="5">
    <location>
        <begin position="45"/>
        <end position="69"/>
    </location>
</feature>
<gene>
    <name evidence="7" type="ORF">HNV11_11265</name>
</gene>
<keyword evidence="4 5" id="KW-0472">Membrane</keyword>
<evidence type="ECO:0000313" key="7">
    <source>
        <dbReference type="EMBL" id="QJW89915.1"/>
    </source>
</evidence>
<evidence type="ECO:0000256" key="3">
    <source>
        <dbReference type="ARBA" id="ARBA00022989"/>
    </source>
</evidence>
<evidence type="ECO:0000256" key="5">
    <source>
        <dbReference type="SAM" id="Phobius"/>
    </source>
</evidence>
<reference evidence="7 8" key="1">
    <citation type="submission" date="2020-05" db="EMBL/GenBank/DDBJ databases">
        <title>Genome sequencing of Spirosoma sp. TS118.</title>
        <authorList>
            <person name="Lee J.-H."/>
            <person name="Jeong S."/>
            <person name="Zhao L."/>
            <person name="Jung J.-H."/>
            <person name="Kim M.-K."/>
            <person name="Lim S."/>
        </authorList>
    </citation>
    <scope>NUCLEOTIDE SEQUENCE [LARGE SCALE GENOMIC DNA]</scope>
    <source>
        <strain evidence="7 8">TS118</strain>
    </source>
</reference>
<accession>A0A6M5Y7P3</accession>
<feature type="domain" description="Fatty acid hydroxylase" evidence="6">
    <location>
        <begin position="89"/>
        <end position="226"/>
    </location>
</feature>
<dbReference type="InterPro" id="IPR050307">
    <property type="entry name" value="Sterol_Desaturase_Related"/>
</dbReference>
<proteinExistence type="predicted"/>
<dbReference type="KEGG" id="stae:HNV11_11265"/>
<name>A0A6M5Y7P3_9BACT</name>
<dbReference type="GO" id="GO:0016020">
    <property type="term" value="C:membrane"/>
    <property type="evidence" value="ECO:0007669"/>
    <property type="project" value="UniProtKB-SubCell"/>
</dbReference>
<dbReference type="RefSeq" id="WP_171739759.1">
    <property type="nucleotide sequence ID" value="NZ_CP053435.1"/>
</dbReference>
<dbReference type="GO" id="GO:0005506">
    <property type="term" value="F:iron ion binding"/>
    <property type="evidence" value="ECO:0007669"/>
    <property type="project" value="InterPro"/>
</dbReference>